<evidence type="ECO:0000256" key="5">
    <source>
        <dbReference type="ARBA" id="ARBA00022519"/>
    </source>
</evidence>
<feature type="transmembrane region" description="Helical" evidence="10">
    <location>
        <begin position="427"/>
        <end position="445"/>
    </location>
</feature>
<evidence type="ECO:0000256" key="6">
    <source>
        <dbReference type="ARBA" id="ARBA00022692"/>
    </source>
</evidence>
<keyword evidence="3" id="KW-0813">Transport</keyword>
<feature type="transmembrane region" description="Helical" evidence="10">
    <location>
        <begin position="240"/>
        <end position="261"/>
    </location>
</feature>
<dbReference type="GeneID" id="95359350"/>
<dbReference type="PROSITE" id="PS00218">
    <property type="entry name" value="AMINO_ACID_PERMEASE_1"/>
    <property type="match status" value="1"/>
</dbReference>
<protein>
    <submittedName>
        <fullName evidence="12">Aromatic amino acid transport protein AroP</fullName>
    </submittedName>
</protein>
<dbReference type="GO" id="GO:0055085">
    <property type="term" value="P:transmembrane transport"/>
    <property type="evidence" value="ECO:0007669"/>
    <property type="project" value="InterPro"/>
</dbReference>
<dbReference type="RefSeq" id="WP_021796561.1">
    <property type="nucleotide sequence ID" value="NZ_ACVN02000053.1"/>
</dbReference>
<proteinExistence type="inferred from homology"/>
<feature type="transmembrane region" description="Helical" evidence="10">
    <location>
        <begin position="21"/>
        <end position="37"/>
    </location>
</feature>
<evidence type="ECO:0000256" key="9">
    <source>
        <dbReference type="ARBA" id="ARBA00023136"/>
    </source>
</evidence>
<dbReference type="PIRSF" id="PIRSF006060">
    <property type="entry name" value="AA_transporter"/>
    <property type="match status" value="1"/>
</dbReference>
<evidence type="ECO:0000256" key="2">
    <source>
        <dbReference type="ARBA" id="ARBA00008583"/>
    </source>
</evidence>
<keyword evidence="4" id="KW-1003">Cell membrane</keyword>
<dbReference type="GO" id="GO:0005886">
    <property type="term" value="C:plasma membrane"/>
    <property type="evidence" value="ECO:0007669"/>
    <property type="project" value="UniProtKB-SubCell"/>
</dbReference>
<feature type="transmembrane region" description="Helical" evidence="10">
    <location>
        <begin position="124"/>
        <end position="144"/>
    </location>
</feature>
<organism evidence="12 13">
    <name type="scientific">Propionibacterium acidifaciens F0233</name>
    <dbReference type="NCBI Taxonomy" id="553198"/>
    <lineage>
        <taxon>Bacteria</taxon>
        <taxon>Bacillati</taxon>
        <taxon>Actinomycetota</taxon>
        <taxon>Actinomycetes</taxon>
        <taxon>Propionibacteriales</taxon>
        <taxon>Propionibacteriaceae</taxon>
        <taxon>Propionibacterium</taxon>
    </lineage>
</organism>
<comment type="subcellular location">
    <subcellularLocation>
        <location evidence="1">Cell inner membrane</location>
        <topology evidence="1">Multi-pass membrane protein</topology>
    </subcellularLocation>
</comment>
<feature type="transmembrane region" description="Helical" evidence="10">
    <location>
        <begin position="86"/>
        <end position="104"/>
    </location>
</feature>
<name>U2QXY7_9ACTN</name>
<evidence type="ECO:0000256" key="4">
    <source>
        <dbReference type="ARBA" id="ARBA00022475"/>
    </source>
</evidence>
<dbReference type="InterPro" id="IPR004840">
    <property type="entry name" value="Amino_acid_permease_CS"/>
</dbReference>
<keyword evidence="8 10" id="KW-1133">Transmembrane helix</keyword>
<feature type="transmembrane region" description="Helical" evidence="10">
    <location>
        <begin position="403"/>
        <end position="421"/>
    </location>
</feature>
<dbReference type="PANTHER" id="PTHR43495:SF4">
    <property type="entry name" value="AROMATIC AMINO ACID TRANSPORT PROTEIN AROP"/>
    <property type="match status" value="1"/>
</dbReference>
<keyword evidence="7" id="KW-0029">Amino-acid transport</keyword>
<dbReference type="GO" id="GO:0006865">
    <property type="term" value="P:amino acid transport"/>
    <property type="evidence" value="ECO:0007669"/>
    <property type="project" value="UniProtKB-KW"/>
</dbReference>
<dbReference type="FunFam" id="1.20.1740.10:FF:000001">
    <property type="entry name" value="Amino acid permease"/>
    <property type="match status" value="1"/>
</dbReference>
<dbReference type="EMBL" id="ACVN02000053">
    <property type="protein sequence ID" value="ERK61406.1"/>
    <property type="molecule type" value="Genomic_DNA"/>
</dbReference>
<feature type="transmembrane region" description="Helical" evidence="10">
    <location>
        <begin position="333"/>
        <end position="353"/>
    </location>
</feature>
<keyword evidence="9 10" id="KW-0472">Membrane</keyword>
<dbReference type="InterPro" id="IPR004841">
    <property type="entry name" value="AA-permease/SLC12A_dom"/>
</dbReference>
<dbReference type="AlphaFoldDB" id="U2QXY7"/>
<keyword evidence="6 10" id="KW-0812">Transmembrane</keyword>
<evidence type="ECO:0000313" key="13">
    <source>
        <dbReference type="Proteomes" id="UP000017052"/>
    </source>
</evidence>
<reference evidence="12" key="1">
    <citation type="submission" date="2013-08" db="EMBL/GenBank/DDBJ databases">
        <authorList>
            <person name="Durkin A.S."/>
            <person name="Haft D.R."/>
            <person name="McCorrison J."/>
            <person name="Torralba M."/>
            <person name="Gillis M."/>
            <person name="Haft D.H."/>
            <person name="Methe B."/>
            <person name="Sutton G."/>
            <person name="Nelson K.E."/>
        </authorList>
    </citation>
    <scope>NUCLEOTIDE SEQUENCE [LARGE SCALE GENOMIC DNA]</scope>
    <source>
        <strain evidence="12">F0233</strain>
    </source>
</reference>
<dbReference type="Proteomes" id="UP000017052">
    <property type="component" value="Unassembled WGS sequence"/>
</dbReference>
<dbReference type="PANTHER" id="PTHR43495">
    <property type="entry name" value="GABA PERMEASE"/>
    <property type="match status" value="1"/>
</dbReference>
<feature type="transmembrane region" description="Helical" evidence="10">
    <location>
        <begin position="199"/>
        <end position="219"/>
    </location>
</feature>
<evidence type="ECO:0000259" key="11">
    <source>
        <dbReference type="Pfam" id="PF00324"/>
    </source>
</evidence>
<evidence type="ECO:0000256" key="1">
    <source>
        <dbReference type="ARBA" id="ARBA00004429"/>
    </source>
</evidence>
<feature type="transmembrane region" description="Helical" evidence="10">
    <location>
        <begin position="43"/>
        <end position="65"/>
    </location>
</feature>
<comment type="caution">
    <text evidence="12">The sequence shown here is derived from an EMBL/GenBank/DDBJ whole genome shotgun (WGS) entry which is preliminary data.</text>
</comment>
<accession>U2QXY7</accession>
<dbReference type="Gene3D" id="1.20.1740.10">
    <property type="entry name" value="Amino acid/polyamine transporter I"/>
    <property type="match status" value="1"/>
</dbReference>
<feature type="transmembrane region" description="Helical" evidence="10">
    <location>
        <begin position="156"/>
        <end position="179"/>
    </location>
</feature>
<sequence>MAERGSGAGLRRGLGNRHIQFIALGGAIGTGLFYGSSESIGQAGPAVVVCYLVGGAVIFLIMRALGEMSVHRPRPGSFSAYAYEYWSPRAGFVAGWNYWFDYTVVSMAELSVVGEYVQFWAPQVPAWVSSAVFLVVVTAVNLVTVKAYGEVEFWLALVKIVAIGGMIVGGLLLICTGIGGPPIGVANLWAHGGFAPHGLRGVLLGLVVVMFSFGGVELIGVTAGEAGDPARTIPRAINGVVGRILIFYVGTIAVMVTLHPWDRLGSAGSPLVTIFSGLGIAGAAHILNVVVLTAAVSAFNSFLYANGRMLYSLAQQGNAPDALASTNRHGSPWLGVLVSAACTGTTVLLDYLFPGRAFVYIMAVATISVVITWVLILVTHLKFRARLAADGQRSDFPMPGHPVTTWIALAFLAGVVALMALSPSYRIALVVGPIWVALLLVAHELRRRAGSGRPPRIDG</sequence>
<feature type="transmembrane region" description="Helical" evidence="10">
    <location>
        <begin position="273"/>
        <end position="299"/>
    </location>
</feature>
<dbReference type="OrthoDB" id="5297508at2"/>
<gene>
    <name evidence="12" type="ORF">HMPREF0682_1183</name>
</gene>
<feature type="transmembrane region" description="Helical" evidence="10">
    <location>
        <begin position="359"/>
        <end position="383"/>
    </location>
</feature>
<evidence type="ECO:0000256" key="3">
    <source>
        <dbReference type="ARBA" id="ARBA00022448"/>
    </source>
</evidence>
<evidence type="ECO:0000256" key="8">
    <source>
        <dbReference type="ARBA" id="ARBA00022989"/>
    </source>
</evidence>
<keyword evidence="13" id="KW-1185">Reference proteome</keyword>
<evidence type="ECO:0000313" key="12">
    <source>
        <dbReference type="EMBL" id="ERK61406.1"/>
    </source>
</evidence>
<evidence type="ECO:0000256" key="10">
    <source>
        <dbReference type="SAM" id="Phobius"/>
    </source>
</evidence>
<evidence type="ECO:0000256" key="7">
    <source>
        <dbReference type="ARBA" id="ARBA00022970"/>
    </source>
</evidence>
<feature type="domain" description="Amino acid permease/ SLC12A" evidence="11">
    <location>
        <begin position="18"/>
        <end position="448"/>
    </location>
</feature>
<keyword evidence="5" id="KW-0997">Cell inner membrane</keyword>
<comment type="similarity">
    <text evidence="2">Belongs to the amino acid-polyamine-organocation (APC) superfamily. Amino acid transporter (AAT) (TC 2.A.3.1) family.</text>
</comment>
<dbReference type="Pfam" id="PF00324">
    <property type="entry name" value="AA_permease"/>
    <property type="match status" value="1"/>
</dbReference>